<evidence type="ECO:0000256" key="11">
    <source>
        <dbReference type="ARBA" id="ARBA00023128"/>
    </source>
</evidence>
<comment type="similarity">
    <text evidence="13">Belongs to the MICU1 family. MICU1 subfamily.</text>
</comment>
<evidence type="ECO:0000256" key="1">
    <source>
        <dbReference type="ARBA" id="ARBA00004273"/>
    </source>
</evidence>
<dbReference type="GO" id="GO:1990246">
    <property type="term" value="C:uniplex complex"/>
    <property type="evidence" value="ECO:0007669"/>
    <property type="project" value="TreeGrafter"/>
</dbReference>
<evidence type="ECO:0000259" key="14">
    <source>
        <dbReference type="PROSITE" id="PS50222"/>
    </source>
</evidence>
<evidence type="ECO:0000256" key="4">
    <source>
        <dbReference type="ARBA" id="ARBA00022568"/>
    </source>
</evidence>
<dbReference type="GO" id="GO:0051560">
    <property type="term" value="P:mitochondrial calcium ion homeostasis"/>
    <property type="evidence" value="ECO:0007669"/>
    <property type="project" value="TreeGrafter"/>
</dbReference>
<dbReference type="PANTHER" id="PTHR12294:SF1">
    <property type="entry name" value="CALCIUM UPTAKE PROTEIN 1, MITOCHONDRIAL"/>
    <property type="match status" value="1"/>
</dbReference>
<evidence type="ECO:0000256" key="6">
    <source>
        <dbReference type="ARBA" id="ARBA00022737"/>
    </source>
</evidence>
<dbReference type="InterPro" id="IPR002048">
    <property type="entry name" value="EF_hand_dom"/>
</dbReference>
<gene>
    <name evidence="15" type="ORF">DGUA_6G017791</name>
</gene>
<dbReference type="GO" id="GO:0005758">
    <property type="term" value="C:mitochondrial intermembrane space"/>
    <property type="evidence" value="ECO:0007669"/>
    <property type="project" value="UniProtKB-SubCell"/>
</dbReference>
<evidence type="ECO:0000256" key="7">
    <source>
        <dbReference type="ARBA" id="ARBA00022792"/>
    </source>
</evidence>
<keyword evidence="10" id="KW-0406">Ion transport</keyword>
<evidence type="ECO:0000256" key="10">
    <source>
        <dbReference type="ARBA" id="ARBA00023065"/>
    </source>
</evidence>
<reference evidence="16" key="1">
    <citation type="submission" date="2018-01" db="EMBL/GenBank/DDBJ databases">
        <authorList>
            <person name="Alioto T."/>
            <person name="Alioto T."/>
        </authorList>
    </citation>
    <scope>NUCLEOTIDE SEQUENCE [LARGE SCALE GENOMIC DNA]</scope>
</reference>
<dbReference type="CDD" id="cd15900">
    <property type="entry name" value="EFh_MICU"/>
    <property type="match status" value="1"/>
</dbReference>
<organism evidence="15 16">
    <name type="scientific">Drosophila guanche</name>
    <name type="common">Fruit fly</name>
    <dbReference type="NCBI Taxonomy" id="7266"/>
    <lineage>
        <taxon>Eukaryota</taxon>
        <taxon>Metazoa</taxon>
        <taxon>Ecdysozoa</taxon>
        <taxon>Arthropoda</taxon>
        <taxon>Hexapoda</taxon>
        <taxon>Insecta</taxon>
        <taxon>Pterygota</taxon>
        <taxon>Neoptera</taxon>
        <taxon>Endopterygota</taxon>
        <taxon>Diptera</taxon>
        <taxon>Brachycera</taxon>
        <taxon>Muscomorpha</taxon>
        <taxon>Ephydroidea</taxon>
        <taxon>Drosophilidae</taxon>
        <taxon>Drosophila</taxon>
        <taxon>Sophophora</taxon>
    </lineage>
</organism>
<evidence type="ECO:0000256" key="8">
    <source>
        <dbReference type="ARBA" id="ARBA00022837"/>
    </source>
</evidence>
<keyword evidence="16" id="KW-1185">Reference proteome</keyword>
<keyword evidence="6" id="KW-0677">Repeat</keyword>
<evidence type="ECO:0000256" key="5">
    <source>
        <dbReference type="ARBA" id="ARBA00022723"/>
    </source>
</evidence>
<dbReference type="STRING" id="7266.A0A3B0JLB1"/>
<dbReference type="Gene3D" id="1.10.238.10">
    <property type="entry name" value="EF-hand"/>
    <property type="match status" value="2"/>
</dbReference>
<evidence type="ECO:0000313" key="16">
    <source>
        <dbReference type="Proteomes" id="UP000268350"/>
    </source>
</evidence>
<keyword evidence="9" id="KW-0809">Transit peptide</keyword>
<evidence type="ECO:0000256" key="12">
    <source>
        <dbReference type="ARBA" id="ARBA00023136"/>
    </source>
</evidence>
<dbReference type="InterPro" id="IPR011992">
    <property type="entry name" value="EF-hand-dom_pair"/>
</dbReference>
<dbReference type="SMART" id="SM00054">
    <property type="entry name" value="EFh"/>
    <property type="match status" value="2"/>
</dbReference>
<dbReference type="InterPro" id="IPR039800">
    <property type="entry name" value="MICU1/2/3"/>
</dbReference>
<dbReference type="OMA" id="TDHIIDI"/>
<evidence type="ECO:0000256" key="9">
    <source>
        <dbReference type="ARBA" id="ARBA00022946"/>
    </source>
</evidence>
<sequence length="424" mass="48575">MFRGGPSLPLLFCARSMWDLINDHCRSLRWSPADFAWPAALQASGTGDDYCDIPTVDLHQKRGTHMHHRARFREKTIREYEKRLRLYSSPVKLFRYFATIKMKNHAGRWEVYMTPQDFLRSITPGSASQPELLGLDKYHKVTEERAKKYSCSTLATNSIFYKFQKDGLLTFGDYLFLVMLLSVPERYFDMAFRLFDVNGDGNLSHDDMNLYLSKVCQGDGLLRNMNINQFFFGPKLTQKLNVNVFLEFQRTLTREVLLLEFQALCKSHATVLSEVAFAKVVLAYSAASSSEQSALLLRVQEKYKDSDRGITLDEFLDFFTFLKDVAAVDAALTFHYLSGANISRQTLSHIANVVVGVHLTDHIIDVIFTIFDTDDNGVLSRKEFYQTLRHRMTRSTQKKPVHLASIMGIACKCAAQVLVDQYLN</sequence>
<keyword evidence="4" id="KW-0109">Calcium transport</keyword>
<keyword evidence="7" id="KW-0999">Mitochondrion inner membrane</keyword>
<dbReference type="SUPFAM" id="SSF47473">
    <property type="entry name" value="EF-hand"/>
    <property type="match status" value="2"/>
</dbReference>
<keyword evidence="8" id="KW-0106">Calcium</keyword>
<feature type="domain" description="EF-hand" evidence="14">
    <location>
        <begin position="359"/>
        <end position="394"/>
    </location>
</feature>
<keyword evidence="3" id="KW-0813">Transport</keyword>
<evidence type="ECO:0000256" key="13">
    <source>
        <dbReference type="ARBA" id="ARBA00038333"/>
    </source>
</evidence>
<dbReference type="Proteomes" id="UP000268350">
    <property type="component" value="Unassembled WGS sequence"/>
</dbReference>
<keyword evidence="5" id="KW-0479">Metal-binding</keyword>
<dbReference type="InterPro" id="IPR018247">
    <property type="entry name" value="EF_Hand_1_Ca_BS"/>
</dbReference>
<protein>
    <submittedName>
        <fullName evidence="15">Blast:Calcium uptake protein 1 homolog, mitochondrial</fullName>
    </submittedName>
</protein>
<keyword evidence="11" id="KW-0496">Mitochondrion</keyword>
<dbReference type="AlphaFoldDB" id="A0A3B0JLB1"/>
<evidence type="ECO:0000256" key="2">
    <source>
        <dbReference type="ARBA" id="ARBA00004569"/>
    </source>
</evidence>
<dbReference type="EMBL" id="OUUW01000007">
    <property type="protein sequence ID" value="SPP83015.1"/>
    <property type="molecule type" value="Genomic_DNA"/>
</dbReference>
<accession>A0A3B0JLB1</accession>
<evidence type="ECO:0000313" key="15">
    <source>
        <dbReference type="EMBL" id="SPP83015.1"/>
    </source>
</evidence>
<dbReference type="PANTHER" id="PTHR12294">
    <property type="entry name" value="EF HAND DOMAIN FAMILY A1,A2-RELATED"/>
    <property type="match status" value="1"/>
</dbReference>
<name>A0A3B0JLB1_DROGU</name>
<keyword evidence="12" id="KW-0472">Membrane</keyword>
<dbReference type="Pfam" id="PF13833">
    <property type="entry name" value="EF-hand_8"/>
    <property type="match status" value="1"/>
</dbReference>
<evidence type="ECO:0000256" key="3">
    <source>
        <dbReference type="ARBA" id="ARBA00022448"/>
    </source>
</evidence>
<dbReference type="PROSITE" id="PS50222">
    <property type="entry name" value="EF_HAND_2"/>
    <property type="match status" value="2"/>
</dbReference>
<dbReference type="PROSITE" id="PS00018">
    <property type="entry name" value="EF_HAND_1"/>
    <property type="match status" value="2"/>
</dbReference>
<dbReference type="GO" id="GO:0036444">
    <property type="term" value="P:calcium import into the mitochondrion"/>
    <property type="evidence" value="ECO:0007669"/>
    <property type="project" value="TreeGrafter"/>
</dbReference>
<dbReference type="OrthoDB" id="10056860at2759"/>
<dbReference type="GO" id="GO:0005509">
    <property type="term" value="F:calcium ion binding"/>
    <property type="evidence" value="ECO:0007669"/>
    <property type="project" value="InterPro"/>
</dbReference>
<proteinExistence type="inferred from homology"/>
<feature type="domain" description="EF-hand" evidence="14">
    <location>
        <begin position="183"/>
        <end position="218"/>
    </location>
</feature>
<comment type="subcellular location">
    <subcellularLocation>
        <location evidence="1">Mitochondrion inner membrane</location>
    </subcellularLocation>
    <subcellularLocation>
        <location evidence="2">Mitochondrion intermembrane space</location>
    </subcellularLocation>
</comment>